<dbReference type="NCBIfam" id="NF009163">
    <property type="entry name" value="PRK12509.1"/>
    <property type="match status" value="1"/>
</dbReference>
<feature type="domain" description="Na+/H+ antiporter MnhB subunit-related protein" evidence="8">
    <location>
        <begin position="5"/>
        <end position="129"/>
    </location>
</feature>
<evidence type="ECO:0000256" key="6">
    <source>
        <dbReference type="ARBA" id="ARBA00023136"/>
    </source>
</evidence>
<reference evidence="9 10" key="1">
    <citation type="submission" date="2020-12" db="EMBL/GenBank/DDBJ databases">
        <title>Oil enriched cultivation method for isolating marine PHA-producing bacteria.</title>
        <authorList>
            <person name="Zheng W."/>
            <person name="Yu S."/>
            <person name="Huang Y."/>
        </authorList>
    </citation>
    <scope>NUCLEOTIDE SEQUENCE [LARGE SCALE GENOMIC DNA]</scope>
    <source>
        <strain evidence="9 10">SN0-2</strain>
    </source>
</reference>
<gene>
    <name evidence="9" type="ORF">JF535_04315</name>
</gene>
<keyword evidence="4 7" id="KW-0812">Transmembrane</keyword>
<dbReference type="PANTHER" id="PTHR33932">
    <property type="entry name" value="NA(+)/H(+) ANTIPORTER SUBUNIT B"/>
    <property type="match status" value="1"/>
</dbReference>
<sequence>MNSVILQGATRLLVALILLFSVYMLLRGHNFPGGGFIAGLIAAAAFILYALAWSLREARAALRVPPVRLATLGAMLSIASAVPGALQGLPPFTGLWLFVGGGDGDKGVPLSTVLLFDVGIYLAVLGSVLALFFTLEED</sequence>
<evidence type="ECO:0000256" key="2">
    <source>
        <dbReference type="ARBA" id="ARBA00009425"/>
    </source>
</evidence>
<keyword evidence="3" id="KW-1003">Cell membrane</keyword>
<protein>
    <submittedName>
        <fullName evidence="9">Na+/H+ antiporter subunit B</fullName>
    </submittedName>
</protein>
<keyword evidence="6 7" id="KW-0472">Membrane</keyword>
<evidence type="ECO:0000256" key="3">
    <source>
        <dbReference type="ARBA" id="ARBA00022475"/>
    </source>
</evidence>
<keyword evidence="10" id="KW-1185">Reference proteome</keyword>
<evidence type="ECO:0000256" key="5">
    <source>
        <dbReference type="ARBA" id="ARBA00022989"/>
    </source>
</evidence>
<evidence type="ECO:0000313" key="10">
    <source>
        <dbReference type="Proteomes" id="UP000664293"/>
    </source>
</evidence>
<accession>A0ABS3E443</accession>
<evidence type="ECO:0000256" key="1">
    <source>
        <dbReference type="ARBA" id="ARBA00004651"/>
    </source>
</evidence>
<name>A0ABS3E443_9GAMM</name>
<dbReference type="PANTHER" id="PTHR33932:SF4">
    <property type="entry name" value="NA(+)_H(+) ANTIPORTER SUBUNIT B"/>
    <property type="match status" value="1"/>
</dbReference>
<comment type="similarity">
    <text evidence="2">Belongs to the CPA3 antiporters (TC 2.A.63) subunit B family.</text>
</comment>
<comment type="subcellular location">
    <subcellularLocation>
        <location evidence="1">Cell membrane</location>
        <topology evidence="1">Multi-pass membrane protein</topology>
    </subcellularLocation>
</comment>
<dbReference type="EMBL" id="JAEKJR010000001">
    <property type="protein sequence ID" value="MBN8430074.1"/>
    <property type="molecule type" value="Genomic_DNA"/>
</dbReference>
<feature type="transmembrane region" description="Helical" evidence="7">
    <location>
        <begin position="113"/>
        <end position="135"/>
    </location>
</feature>
<dbReference type="RefSeq" id="WP_206999462.1">
    <property type="nucleotide sequence ID" value="NZ_JAEKJR010000001.1"/>
</dbReference>
<evidence type="ECO:0000256" key="4">
    <source>
        <dbReference type="ARBA" id="ARBA00022692"/>
    </source>
</evidence>
<organism evidence="9 10">
    <name type="scientific">Microbulbifer salipaludis</name>
    <dbReference type="NCBI Taxonomy" id="187980"/>
    <lineage>
        <taxon>Bacteria</taxon>
        <taxon>Pseudomonadati</taxon>
        <taxon>Pseudomonadota</taxon>
        <taxon>Gammaproteobacteria</taxon>
        <taxon>Cellvibrionales</taxon>
        <taxon>Microbulbiferaceae</taxon>
        <taxon>Microbulbifer</taxon>
    </lineage>
</organism>
<dbReference type="Pfam" id="PF04039">
    <property type="entry name" value="MnhB"/>
    <property type="match status" value="1"/>
</dbReference>
<proteinExistence type="inferred from homology"/>
<dbReference type="InterPro" id="IPR050622">
    <property type="entry name" value="CPA3_antiporter_subunitB"/>
</dbReference>
<comment type="caution">
    <text evidence="9">The sequence shown here is derived from an EMBL/GenBank/DDBJ whole genome shotgun (WGS) entry which is preliminary data.</text>
</comment>
<feature type="transmembrane region" description="Helical" evidence="7">
    <location>
        <begin position="12"/>
        <end position="29"/>
    </location>
</feature>
<keyword evidence="5 7" id="KW-1133">Transmembrane helix</keyword>
<evidence type="ECO:0000256" key="7">
    <source>
        <dbReference type="SAM" id="Phobius"/>
    </source>
</evidence>
<evidence type="ECO:0000259" key="8">
    <source>
        <dbReference type="Pfam" id="PF04039"/>
    </source>
</evidence>
<dbReference type="Proteomes" id="UP000664293">
    <property type="component" value="Unassembled WGS sequence"/>
</dbReference>
<dbReference type="InterPro" id="IPR007182">
    <property type="entry name" value="MnhB"/>
</dbReference>
<feature type="transmembrane region" description="Helical" evidence="7">
    <location>
        <begin position="35"/>
        <end position="55"/>
    </location>
</feature>
<evidence type="ECO:0000313" key="9">
    <source>
        <dbReference type="EMBL" id="MBN8430074.1"/>
    </source>
</evidence>